<comment type="caution">
    <text evidence="4">The sequence shown here is derived from an EMBL/GenBank/DDBJ whole genome shotgun (WGS) entry which is preliminary data.</text>
</comment>
<evidence type="ECO:0000256" key="1">
    <source>
        <dbReference type="ARBA" id="ARBA00010609"/>
    </source>
</evidence>
<evidence type="ECO:0000256" key="2">
    <source>
        <dbReference type="SAM" id="MobiDB-lite"/>
    </source>
</evidence>
<evidence type="ECO:0000313" key="5">
    <source>
        <dbReference type="Proteomes" id="UP000635565"/>
    </source>
</evidence>
<dbReference type="InterPro" id="IPR006311">
    <property type="entry name" value="TAT_signal"/>
</dbReference>
<dbReference type="PROSITE" id="PS51318">
    <property type="entry name" value="TAT"/>
    <property type="match status" value="1"/>
</dbReference>
<dbReference type="Pfam" id="PF07731">
    <property type="entry name" value="Cu-oxidase_2"/>
    <property type="match status" value="1"/>
</dbReference>
<dbReference type="CDD" id="cd13891">
    <property type="entry name" value="CuRO_3_CotA_like"/>
    <property type="match status" value="1"/>
</dbReference>
<gene>
    <name evidence="4" type="primary">cotA</name>
    <name evidence="4" type="ORF">KSZ_37860</name>
</gene>
<dbReference type="PANTHER" id="PTHR48267">
    <property type="entry name" value="CUPREDOXIN SUPERFAMILY PROTEIN"/>
    <property type="match status" value="1"/>
</dbReference>
<dbReference type="EMBL" id="BNJJ01000010">
    <property type="protein sequence ID" value="GHO85780.1"/>
    <property type="molecule type" value="Genomic_DNA"/>
</dbReference>
<evidence type="ECO:0000259" key="3">
    <source>
        <dbReference type="Pfam" id="PF07731"/>
    </source>
</evidence>
<keyword evidence="4" id="KW-0946">Virion</keyword>
<reference evidence="4 5" key="1">
    <citation type="journal article" date="2021" name="Int. J. Syst. Evol. Microbiol.">
        <title>Reticulibacter mediterranei gen. nov., sp. nov., within the new family Reticulibacteraceae fam. nov., and Ktedonospora formicarum gen. nov., sp. nov., Ktedonobacter robiniae sp. nov., Dictyobacter formicarum sp. nov. and Dictyobacter arantiisoli sp. nov., belonging to the class Ktedonobacteria.</title>
        <authorList>
            <person name="Yabe S."/>
            <person name="Zheng Y."/>
            <person name="Wang C.M."/>
            <person name="Sakai Y."/>
            <person name="Abe K."/>
            <person name="Yokota A."/>
            <person name="Donadio S."/>
            <person name="Cavaletti L."/>
            <person name="Monciardini P."/>
        </authorList>
    </citation>
    <scope>NUCLEOTIDE SEQUENCE [LARGE SCALE GENOMIC DNA]</scope>
    <source>
        <strain evidence="4 5">SOSP1-9</strain>
    </source>
</reference>
<dbReference type="CDD" id="cd13868">
    <property type="entry name" value="CuRO_2_CotA_like"/>
    <property type="match status" value="1"/>
</dbReference>
<name>A0ABQ3VI97_9CHLR</name>
<dbReference type="Proteomes" id="UP000635565">
    <property type="component" value="Unassembled WGS sequence"/>
</dbReference>
<sequence length="731" mass="80034">MTSRRQFIKLGAAIGVGVITVGGESLLTMSRAAASSMSAQIPLPAANIPQFVEPLPTFAGQRLASPFLKVSMQEFQQKILPTQLYAQLPAPFNKGTYLWGYGVGHQPVSYPGYTIEARRELPTIILYSNELPSFAHSQLAPKLTVDQTIHWADPLNQMDMAMTEPYQGYYPTVPHLHGAEVPSAYDGGPEQWFTRNGLHGKGYATLAPTPENTALYKYPNTQEAATLWIHDHALGMTRINVLGGLAAFYLLRDQYDTGLPDNPLRLPAGAQEIELLIQDRQFDTEGQLLFPDGTPASNPNGLNGPPPNPRAHPYWIPEFFGDAILVNGKTWPYLDVEPRRYRFRVLNGSNARFYRLRLTDTVLGSRGPAIWQIGTDGGLLDYPVQLSSDPASSTALLLAPGERADIIIDFTGLDGRSFTVCNDAPAPFPDGDAPEPGTTSRIMQFRVGTSLSSPDTTYNPAIGAPLRGNGRLQPTIVRLADAKQGSLATGVKPTLTRQLTLIENEGPGGPLEVLINNTKWSGIREGTKTPIPGSQPASMGQKNYLTELPRVGSTEVWEIINLTEDAHPIHIHLVQFQLINRQQFDKEAYCATYNSLFPGGTYMGITPDGTLGQVTYAPGVYIPGYGPPMPYTTPNSSGAIGGNPDVTPYLQGPTLPPDANEAGWKDTIRVFPREVSRIVIRWAPTSLPVHAVHPGENRYAFDPTTGPGYVWHCHILDHEDNEMMRPYNPIR</sequence>
<dbReference type="InterPro" id="IPR008972">
    <property type="entry name" value="Cupredoxin"/>
</dbReference>
<feature type="region of interest" description="Disordered" evidence="2">
    <location>
        <begin position="289"/>
        <end position="308"/>
    </location>
</feature>
<dbReference type="PANTHER" id="PTHR48267:SF1">
    <property type="entry name" value="BILIRUBIN OXIDASE"/>
    <property type="match status" value="1"/>
</dbReference>
<dbReference type="SUPFAM" id="SSF49503">
    <property type="entry name" value="Cupredoxins"/>
    <property type="match status" value="3"/>
</dbReference>
<dbReference type="Gene3D" id="2.60.40.420">
    <property type="entry name" value="Cupredoxins - blue copper proteins"/>
    <property type="match status" value="3"/>
</dbReference>
<dbReference type="CDD" id="cd13844">
    <property type="entry name" value="CuRO_1_BOD_CotA_like"/>
    <property type="match status" value="1"/>
</dbReference>
<feature type="domain" description="Plastocyanin-like" evidence="3">
    <location>
        <begin position="542"/>
        <end position="589"/>
    </location>
</feature>
<protein>
    <submittedName>
        <fullName evidence="4">Spore coat protein</fullName>
    </submittedName>
</protein>
<accession>A0ABQ3VI97</accession>
<keyword evidence="5" id="KW-1185">Reference proteome</keyword>
<keyword evidence="4" id="KW-0167">Capsid protein</keyword>
<dbReference type="InterPro" id="IPR045087">
    <property type="entry name" value="Cu-oxidase_fam"/>
</dbReference>
<proteinExistence type="inferred from homology"/>
<dbReference type="RefSeq" id="WP_201363424.1">
    <property type="nucleotide sequence ID" value="NZ_BNJJ01000010.1"/>
</dbReference>
<organism evidence="4 5">
    <name type="scientific">Dictyobacter formicarum</name>
    <dbReference type="NCBI Taxonomy" id="2778368"/>
    <lineage>
        <taxon>Bacteria</taxon>
        <taxon>Bacillati</taxon>
        <taxon>Chloroflexota</taxon>
        <taxon>Ktedonobacteria</taxon>
        <taxon>Ktedonobacterales</taxon>
        <taxon>Dictyobacteraceae</taxon>
        <taxon>Dictyobacter</taxon>
    </lineage>
</organism>
<comment type="similarity">
    <text evidence="1">Belongs to the multicopper oxidase family.</text>
</comment>
<evidence type="ECO:0000313" key="4">
    <source>
        <dbReference type="EMBL" id="GHO85780.1"/>
    </source>
</evidence>
<dbReference type="InterPro" id="IPR011706">
    <property type="entry name" value="Cu-oxidase_C"/>
</dbReference>